<dbReference type="GO" id="GO:0004590">
    <property type="term" value="F:orotidine-5'-phosphate decarboxylase activity"/>
    <property type="evidence" value="ECO:0007669"/>
    <property type="project" value="UniProtKB-UniRule"/>
</dbReference>
<evidence type="ECO:0000256" key="5">
    <source>
        <dbReference type="ARBA" id="ARBA00023239"/>
    </source>
</evidence>
<dbReference type="SMART" id="SM00934">
    <property type="entry name" value="OMPdecase"/>
    <property type="match status" value="1"/>
</dbReference>
<evidence type="ECO:0000256" key="4">
    <source>
        <dbReference type="ARBA" id="ARBA00022975"/>
    </source>
</evidence>
<dbReference type="Pfam" id="PF00215">
    <property type="entry name" value="OMPdecase"/>
    <property type="match status" value="1"/>
</dbReference>
<evidence type="ECO:0000256" key="3">
    <source>
        <dbReference type="ARBA" id="ARBA00022793"/>
    </source>
</evidence>
<dbReference type="UniPathway" id="UPA00070">
    <property type="reaction ID" value="UER00120"/>
</dbReference>
<evidence type="ECO:0000313" key="9">
    <source>
        <dbReference type="EMBL" id="RFU95289.1"/>
    </source>
</evidence>
<reference evidence="9 10" key="2">
    <citation type="submission" date="2018-09" db="EMBL/GenBank/DDBJ databases">
        <title>Genome of Sphaerochaeta halotolerans strain 4-11.</title>
        <authorList>
            <person name="Nazina T.N."/>
            <person name="Sokolova D.S."/>
        </authorList>
    </citation>
    <scope>NUCLEOTIDE SEQUENCE [LARGE SCALE GENOMIC DNA]</scope>
    <source>
        <strain evidence="9 10">4-11</strain>
    </source>
</reference>
<evidence type="ECO:0000256" key="6">
    <source>
        <dbReference type="ARBA" id="ARBA00049157"/>
    </source>
</evidence>
<dbReference type="EC" id="4.1.1.23" evidence="7"/>
<name>A0A372MHP1_9SPIR</name>
<dbReference type="PANTHER" id="PTHR43375">
    <property type="entry name" value="OROTIDINE 5'-PHOSPHATE DECARBOXYLASE"/>
    <property type="match status" value="1"/>
</dbReference>
<accession>A0A372MHP1</accession>
<keyword evidence="10" id="KW-1185">Reference proteome</keyword>
<feature type="domain" description="Orotidine 5'-phosphate decarboxylase" evidence="8">
    <location>
        <begin position="17"/>
        <end position="269"/>
    </location>
</feature>
<keyword evidence="5 9" id="KW-0456">Lyase</keyword>
<sequence>MRYQTLLKESAKNTGNVACMGLDPILESLPVSSGNLRTDLNSFFQQLFRRMNLAGLIPAAFKPNLGYYQSLDRPRDEDFSGSAALADVLDMLESFFPGIPVILDSKRGDIARSSMNYAREAFEAWQVDAVTVAPYMGSDSVEPFLRFPEKGAYLLNRTSNPGGKDLQNLLVVKEGENSRPLYLEVASQIAAYNQKSGSVGAVVGATNLQELEAIAAFYHDQAVPLLIPGVGNQGGSAGEVMAILKRAGYPVELARINSSSALTHPWKNKGVPEDWLDLCMKNIRFLLEETSL</sequence>
<dbReference type="InterPro" id="IPR011995">
    <property type="entry name" value="OMPdecase_type-2"/>
</dbReference>
<evidence type="ECO:0000256" key="1">
    <source>
        <dbReference type="ARBA" id="ARBA00004861"/>
    </source>
</evidence>
<dbReference type="InterPro" id="IPR011060">
    <property type="entry name" value="RibuloseP-bd_barrel"/>
</dbReference>
<organism evidence="9 10">
    <name type="scientific">Sphaerochaeta halotolerans</name>
    <dbReference type="NCBI Taxonomy" id="2293840"/>
    <lineage>
        <taxon>Bacteria</taxon>
        <taxon>Pseudomonadati</taxon>
        <taxon>Spirochaetota</taxon>
        <taxon>Spirochaetia</taxon>
        <taxon>Spirochaetales</taxon>
        <taxon>Sphaerochaetaceae</taxon>
        <taxon>Sphaerochaeta</taxon>
    </lineage>
</organism>
<comment type="similarity">
    <text evidence="2">Belongs to the OMP decarboxylase family. Type 2 subfamily.</text>
</comment>
<dbReference type="AlphaFoldDB" id="A0A372MHP1"/>
<dbReference type="NCBIfam" id="TIGR02127">
    <property type="entry name" value="pyrF_sub2"/>
    <property type="match status" value="1"/>
</dbReference>
<dbReference type="GO" id="GO:0006207">
    <property type="term" value="P:'de novo' pyrimidine nucleobase biosynthetic process"/>
    <property type="evidence" value="ECO:0007669"/>
    <property type="project" value="InterPro"/>
</dbReference>
<evidence type="ECO:0000313" key="10">
    <source>
        <dbReference type="Proteomes" id="UP000264002"/>
    </source>
</evidence>
<proteinExistence type="inferred from homology"/>
<dbReference type="RefSeq" id="WP_117329699.1">
    <property type="nucleotide sequence ID" value="NZ_QUWK01000004.1"/>
</dbReference>
<keyword evidence="3" id="KW-0210">Decarboxylase</keyword>
<reference evidence="10" key="1">
    <citation type="submission" date="2018-08" db="EMBL/GenBank/DDBJ databases">
        <authorList>
            <person name="Grouzdev D.S."/>
            <person name="Krutkina M.S."/>
        </authorList>
    </citation>
    <scope>NUCLEOTIDE SEQUENCE [LARGE SCALE GENOMIC DNA]</scope>
    <source>
        <strain evidence="10">4-11</strain>
    </source>
</reference>
<evidence type="ECO:0000256" key="7">
    <source>
        <dbReference type="NCBIfam" id="TIGR02127"/>
    </source>
</evidence>
<keyword evidence="4" id="KW-0665">Pyrimidine biosynthesis</keyword>
<dbReference type="Gene3D" id="3.20.20.70">
    <property type="entry name" value="Aldolase class I"/>
    <property type="match status" value="1"/>
</dbReference>
<comment type="pathway">
    <text evidence="1">Pyrimidine metabolism; UMP biosynthesis via de novo pathway; UMP from orotate: step 2/2.</text>
</comment>
<dbReference type="InterPro" id="IPR013785">
    <property type="entry name" value="Aldolase_TIM"/>
</dbReference>
<protein>
    <recommendedName>
        <fullName evidence="7">Orotidine-5'-phosphate decarboxylase</fullName>
        <ecNumber evidence="7">4.1.1.23</ecNumber>
    </recommendedName>
</protein>
<dbReference type="GO" id="GO:0044205">
    <property type="term" value="P:'de novo' UMP biosynthetic process"/>
    <property type="evidence" value="ECO:0007669"/>
    <property type="project" value="UniProtKB-UniPathway"/>
</dbReference>
<dbReference type="Proteomes" id="UP000264002">
    <property type="component" value="Unassembled WGS sequence"/>
</dbReference>
<comment type="caution">
    <text evidence="9">The sequence shown here is derived from an EMBL/GenBank/DDBJ whole genome shotgun (WGS) entry which is preliminary data.</text>
</comment>
<dbReference type="PANTHER" id="PTHR43375:SF1">
    <property type="entry name" value="OROTIDINE 5'-PHOSPHATE DECARBOXYLASE"/>
    <property type="match status" value="1"/>
</dbReference>
<dbReference type="EMBL" id="QUWK01000004">
    <property type="protein sequence ID" value="RFU95289.1"/>
    <property type="molecule type" value="Genomic_DNA"/>
</dbReference>
<dbReference type="SUPFAM" id="SSF51366">
    <property type="entry name" value="Ribulose-phoshate binding barrel"/>
    <property type="match status" value="1"/>
</dbReference>
<evidence type="ECO:0000259" key="8">
    <source>
        <dbReference type="SMART" id="SM00934"/>
    </source>
</evidence>
<evidence type="ECO:0000256" key="2">
    <source>
        <dbReference type="ARBA" id="ARBA00008847"/>
    </source>
</evidence>
<comment type="catalytic activity">
    <reaction evidence="6">
        <text>orotidine 5'-phosphate + H(+) = UMP + CO2</text>
        <dbReference type="Rhea" id="RHEA:11596"/>
        <dbReference type="ChEBI" id="CHEBI:15378"/>
        <dbReference type="ChEBI" id="CHEBI:16526"/>
        <dbReference type="ChEBI" id="CHEBI:57538"/>
        <dbReference type="ChEBI" id="CHEBI:57865"/>
        <dbReference type="EC" id="4.1.1.23"/>
    </reaction>
</comment>
<dbReference type="InterPro" id="IPR001754">
    <property type="entry name" value="OMPdeCOase_dom"/>
</dbReference>
<gene>
    <name evidence="9" type="primary">pyrF</name>
    <name evidence="9" type="ORF">DYP60_04530</name>
</gene>